<dbReference type="AlphaFoldDB" id="A0A8J2ECK4"/>
<gene>
    <name evidence="2" type="ORF">HICCMSTLAB_LOCUS1517</name>
</gene>
<evidence type="ECO:0000313" key="3">
    <source>
        <dbReference type="Proteomes" id="UP000786811"/>
    </source>
</evidence>
<sequence>MACPPNLPSKTTKLENEVDCEMKLLMDPKTENLRESYSTCKQETIQWRCPGQTAENRIINGTGLIHIQQGCQVNCNGYAIRGIARESTKIDLIDPSFNLSLETLNSSLKINDAVPNLFTQSQDPATIIDKFEPWGQGLEENEEKMSLIALDHQKEEINRKITIGSVTTLGIISLIIGGKAIQKTIGQFLSKPRKPSRVDEKPVIIQLQTVEEKTSTSQEVKEPHPTTVTTEEAPETVEKSTKPKTFRLRDYKSPV</sequence>
<keyword evidence="3" id="KW-1185">Reference proteome</keyword>
<accession>A0A8J2ECK4</accession>
<evidence type="ECO:0000256" key="1">
    <source>
        <dbReference type="SAM" id="MobiDB-lite"/>
    </source>
</evidence>
<feature type="region of interest" description="Disordered" evidence="1">
    <location>
        <begin position="210"/>
        <end position="255"/>
    </location>
</feature>
<dbReference type="EMBL" id="CAJNRD030001116">
    <property type="protein sequence ID" value="CAG5075363.1"/>
    <property type="molecule type" value="Genomic_DNA"/>
</dbReference>
<reference evidence="2" key="1">
    <citation type="submission" date="2021-04" db="EMBL/GenBank/DDBJ databases">
        <authorList>
            <person name="Chebbi M.A.C M."/>
        </authorList>
    </citation>
    <scope>NUCLEOTIDE SEQUENCE</scope>
</reference>
<name>A0A8J2ECK4_COTCN</name>
<feature type="compositionally biased region" description="Basic and acidic residues" evidence="1">
    <location>
        <begin position="210"/>
        <end position="224"/>
    </location>
</feature>
<dbReference type="Proteomes" id="UP000786811">
    <property type="component" value="Unassembled WGS sequence"/>
</dbReference>
<comment type="caution">
    <text evidence="2">The sequence shown here is derived from an EMBL/GenBank/DDBJ whole genome shotgun (WGS) entry which is preliminary data.</text>
</comment>
<organism evidence="2 3">
    <name type="scientific">Cotesia congregata</name>
    <name type="common">Parasitoid wasp</name>
    <name type="synonym">Apanteles congregatus</name>
    <dbReference type="NCBI Taxonomy" id="51543"/>
    <lineage>
        <taxon>Eukaryota</taxon>
        <taxon>Metazoa</taxon>
        <taxon>Ecdysozoa</taxon>
        <taxon>Arthropoda</taxon>
        <taxon>Hexapoda</taxon>
        <taxon>Insecta</taxon>
        <taxon>Pterygota</taxon>
        <taxon>Neoptera</taxon>
        <taxon>Endopterygota</taxon>
        <taxon>Hymenoptera</taxon>
        <taxon>Apocrita</taxon>
        <taxon>Ichneumonoidea</taxon>
        <taxon>Braconidae</taxon>
        <taxon>Microgastrinae</taxon>
        <taxon>Cotesia</taxon>
    </lineage>
</organism>
<evidence type="ECO:0000313" key="2">
    <source>
        <dbReference type="EMBL" id="CAG5075363.1"/>
    </source>
</evidence>
<protein>
    <submittedName>
        <fullName evidence="2">Uncharacterized protein</fullName>
    </submittedName>
</protein>
<feature type="compositionally biased region" description="Basic and acidic residues" evidence="1">
    <location>
        <begin position="236"/>
        <end position="255"/>
    </location>
</feature>
<proteinExistence type="predicted"/>